<proteinExistence type="predicted"/>
<evidence type="ECO:0000313" key="3">
    <source>
        <dbReference type="Proteomes" id="UP001202248"/>
    </source>
</evidence>
<dbReference type="InterPro" id="IPR046538">
    <property type="entry name" value="DUF6603"/>
</dbReference>
<organism evidence="2 3">
    <name type="scientific">Niabella ginsengisoli</name>
    <dbReference type="NCBI Taxonomy" id="522298"/>
    <lineage>
        <taxon>Bacteria</taxon>
        <taxon>Pseudomonadati</taxon>
        <taxon>Bacteroidota</taxon>
        <taxon>Chitinophagia</taxon>
        <taxon>Chitinophagales</taxon>
        <taxon>Chitinophagaceae</taxon>
        <taxon>Niabella</taxon>
    </lineage>
</organism>
<gene>
    <name evidence="2" type="ORF">MKP09_24590</name>
</gene>
<dbReference type="Pfam" id="PF20248">
    <property type="entry name" value="DUF6603"/>
    <property type="match status" value="1"/>
</dbReference>
<keyword evidence="3" id="KW-1185">Reference proteome</keyword>
<feature type="domain" description="DUF6603" evidence="1">
    <location>
        <begin position="450"/>
        <end position="1025"/>
    </location>
</feature>
<reference evidence="2 3" key="1">
    <citation type="submission" date="2022-02" db="EMBL/GenBank/DDBJ databases">
        <authorList>
            <person name="Min J."/>
        </authorList>
    </citation>
    <scope>NUCLEOTIDE SEQUENCE [LARGE SCALE GENOMIC DNA]</scope>
    <source>
        <strain evidence="2 3">GR10-1</strain>
    </source>
</reference>
<evidence type="ECO:0000313" key="2">
    <source>
        <dbReference type="EMBL" id="MCH5600861.1"/>
    </source>
</evidence>
<comment type="caution">
    <text evidence="2">The sequence shown here is derived from an EMBL/GenBank/DDBJ whole genome shotgun (WGS) entry which is preliminary data.</text>
</comment>
<dbReference type="RefSeq" id="WP_240833286.1">
    <property type="nucleotide sequence ID" value="NZ_JAKWBL010000004.1"/>
</dbReference>
<name>A0ABS9SRI2_9BACT</name>
<dbReference type="Proteomes" id="UP001202248">
    <property type="component" value="Unassembled WGS sequence"/>
</dbReference>
<dbReference type="EMBL" id="JAKWBL010000004">
    <property type="protein sequence ID" value="MCH5600861.1"/>
    <property type="molecule type" value="Genomic_DNA"/>
</dbReference>
<sequence length="1175" mass="127451">MADENSEDFFQKILKIFYDILKPAINMFSDDQARNELLGTLGVSGNGGSTSAPATGGLQAYIDKEDDEVDPFKLAGAIADLTSLIMGLEGIISAAVNASDEDEERTVGEIVTALLNLLTLDYIRRREPAFHAVLELLNTLDKNAVAAGGSANFLKDYIGGFFDKLGKGLDDTEGATSLSDSLFLVIAGGLFYLDHFLRSKGVRGLVISSNYGYEGVSSATTPIADAITNRALTFGVEVKPISGATGSDDVATVGGKAYGTMVFAPKDQGGIAFVSELSADVNGSFNFDENKHTIEYKLSGDGLFRIGTLPEARGGTNNKFLISYAYNAEKPKMIALLDKPAIKFAFGTAKLGLVVTPDDVLVKGILNIHYEFSKGDLSGFPFDLLPDDIKDKFPLGIGFSQKKGFFVDGDGNIGTGEKAGSKSLTPASRGPVEEIVAKLLNAFNKQMPVHLNLGNVVGIDMLTIAVKADPELKNFQLEVSIDFWLKLGSVITITISRLGMTLNAIKLDNNGGILGYDLQPGIKWPTGAGIRVNAGVVTGGGFLYLDPDKGEYFGALELSFKNLFDLKAVGILNTIMPDGSKGFSMLIIITAEFSPVQLGFGFTLIGVGGLLGINRRAEVEALRVGLKTNAIKSILFPEDVVGNINRIISDIKQIFPIQQDSFLIGLMGKIGWGTPTLISIELGIILQLPDPKIIILGVVKLALPTEETALVKIQVNFLGVIDFQNQFLYFEAVLFDSQLVGFPLTGSMALVVAWGDASTFGLSIGGFHPDFKDYPTVPTLPGAFREMDRISLQLLSGDNPRLGIECYFAVTSNSVQFGAKAELLAEGPMGFNLYGMLSLDVLFIFDPFSFSIRLEATLAIRHNKSVLFGIHFLGILSGPTPWHIEGEVSFGILFATITIGFETTWGDNKPEIAVETEDLRSLINSELSKAANWKPIIPDFNNVHVTLRTLLEDEQVDLLIHPFGAISFSQRALPLNFSIKKYGNKKPLHENESNFIITNVKIGGAALSFIKNEELFAVGNYQSLSEAEKLSRKSFERLESGVTINDTGNLALASTTLDPSELNYELDYTYDDNPLRLKKFVKLPSRNFKKMLRNAGAAESVLSWKNSKKNQLNAPVPTKVEGGKYTLASNDDLKEWDQNLRAGSYAEVLQSFDSLKKQKPEMAEKLQVVGLHELD</sequence>
<accession>A0ABS9SRI2</accession>
<evidence type="ECO:0000259" key="1">
    <source>
        <dbReference type="Pfam" id="PF20248"/>
    </source>
</evidence>
<protein>
    <recommendedName>
        <fullName evidence="1">DUF6603 domain-containing protein</fullName>
    </recommendedName>
</protein>